<dbReference type="GO" id="GO:0019899">
    <property type="term" value="F:enzyme binding"/>
    <property type="evidence" value="ECO:0007669"/>
    <property type="project" value="UniProtKB-ARBA"/>
</dbReference>
<organism evidence="11 12">
    <name type="scientific">Elaeis guineensis var. tenera</name>
    <name type="common">Oil palm</name>
    <dbReference type="NCBI Taxonomy" id="51953"/>
    <lineage>
        <taxon>Eukaryota</taxon>
        <taxon>Viridiplantae</taxon>
        <taxon>Streptophyta</taxon>
        <taxon>Embryophyta</taxon>
        <taxon>Tracheophyta</taxon>
        <taxon>Spermatophyta</taxon>
        <taxon>Magnoliopsida</taxon>
        <taxon>Liliopsida</taxon>
        <taxon>Arecaceae</taxon>
        <taxon>Arecoideae</taxon>
        <taxon>Cocoseae</taxon>
        <taxon>Elaeidinae</taxon>
        <taxon>Elaeis</taxon>
    </lineage>
</organism>
<dbReference type="InterPro" id="IPR002716">
    <property type="entry name" value="PIN_dom"/>
</dbReference>
<dbReference type="FunFam" id="3.40.50.1010:FF:000021">
    <property type="entry name" value="DIS3-like exonuclease 1 isoform X1"/>
    <property type="match status" value="1"/>
</dbReference>
<protein>
    <submittedName>
        <fullName evidence="12">Exosome complex exonuclease RRP44 homolog A-like</fullName>
    </submittedName>
</protein>
<dbReference type="RefSeq" id="XP_010911070.2">
    <property type="nucleotide sequence ID" value="XM_010912768.3"/>
</dbReference>
<dbReference type="CDD" id="cd09862">
    <property type="entry name" value="PIN_Rrp44-like"/>
    <property type="match status" value="1"/>
</dbReference>
<evidence type="ECO:0000256" key="9">
    <source>
        <dbReference type="ARBA" id="ARBA00022884"/>
    </source>
</evidence>
<dbReference type="AlphaFoldDB" id="A0A6I9QKN7"/>
<keyword evidence="9" id="KW-0694">RNA-binding</keyword>
<dbReference type="GO" id="GO:0006401">
    <property type="term" value="P:RNA catabolic process"/>
    <property type="evidence" value="ECO:0007669"/>
    <property type="project" value="UniProtKB-ARBA"/>
</dbReference>
<keyword evidence="11" id="KW-1185">Reference proteome</keyword>
<proteinExistence type="inferred from homology"/>
<sequence length="143" mass="16274">MLQSKSFVKKTKQGRVVKVVREHYLRDDIYCGALSCKVCNTSAARLSSSACTILIVDTNVVLNQIDLLENPAIEDVVVLSVVLEEVRNKNLAVYNRVKALCTNSLRKFFVFSNEHHRDTYVKEMVGESPNDRNDRGMHINFQI</sequence>
<reference evidence="12" key="1">
    <citation type="submission" date="2025-08" db="UniProtKB">
        <authorList>
            <consortium name="RefSeq"/>
        </authorList>
    </citation>
    <scope>IDENTIFICATION</scope>
</reference>
<dbReference type="InParanoid" id="A0A6I9QKN7"/>
<dbReference type="GO" id="GO:0005737">
    <property type="term" value="C:cytoplasm"/>
    <property type="evidence" value="ECO:0007669"/>
    <property type="project" value="UniProtKB-SubCell"/>
</dbReference>
<accession>A0A6I9QKN7</accession>
<evidence type="ECO:0000256" key="7">
    <source>
        <dbReference type="ARBA" id="ARBA00022835"/>
    </source>
</evidence>
<dbReference type="Gene3D" id="3.40.50.1010">
    <property type="entry name" value="5'-nuclease"/>
    <property type="match status" value="1"/>
</dbReference>
<keyword evidence="5" id="KW-0540">Nuclease</keyword>
<evidence type="ECO:0000256" key="1">
    <source>
        <dbReference type="ARBA" id="ARBA00001946"/>
    </source>
</evidence>
<evidence type="ECO:0000256" key="6">
    <source>
        <dbReference type="ARBA" id="ARBA00022801"/>
    </source>
</evidence>
<dbReference type="GO" id="GO:0000175">
    <property type="term" value="F:3'-5'-RNA exonuclease activity"/>
    <property type="evidence" value="ECO:0007669"/>
    <property type="project" value="UniProtKB-ARBA"/>
</dbReference>
<dbReference type="Pfam" id="PF13638">
    <property type="entry name" value="PIN_4"/>
    <property type="match status" value="1"/>
</dbReference>
<dbReference type="Proteomes" id="UP000504607">
    <property type="component" value="Unplaced"/>
</dbReference>
<evidence type="ECO:0000256" key="2">
    <source>
        <dbReference type="ARBA" id="ARBA00004496"/>
    </source>
</evidence>
<evidence type="ECO:0000256" key="5">
    <source>
        <dbReference type="ARBA" id="ARBA00022722"/>
    </source>
</evidence>
<keyword evidence="7" id="KW-0271">Exosome</keyword>
<evidence type="ECO:0000256" key="4">
    <source>
        <dbReference type="ARBA" id="ARBA00022490"/>
    </source>
</evidence>
<feature type="domain" description="PIN" evidence="10">
    <location>
        <begin position="54"/>
        <end position="134"/>
    </location>
</feature>
<evidence type="ECO:0000256" key="3">
    <source>
        <dbReference type="ARBA" id="ARBA00005785"/>
    </source>
</evidence>
<dbReference type="GO" id="GO:0000178">
    <property type="term" value="C:exosome (RNase complex)"/>
    <property type="evidence" value="ECO:0007669"/>
    <property type="project" value="UniProtKB-KW"/>
</dbReference>
<keyword evidence="4" id="KW-0963">Cytoplasm</keyword>
<evidence type="ECO:0000313" key="12">
    <source>
        <dbReference type="RefSeq" id="XP_010911070.2"/>
    </source>
</evidence>
<name>A0A6I9QKN7_ELAGV</name>
<comment type="subcellular location">
    <subcellularLocation>
        <location evidence="2">Cytoplasm</location>
    </subcellularLocation>
</comment>
<evidence type="ECO:0000313" key="11">
    <source>
        <dbReference type="Proteomes" id="UP000504607"/>
    </source>
</evidence>
<keyword evidence="8" id="KW-0269">Exonuclease</keyword>
<dbReference type="GO" id="GO:0010467">
    <property type="term" value="P:gene expression"/>
    <property type="evidence" value="ECO:0007669"/>
    <property type="project" value="UniProtKB-ARBA"/>
</dbReference>
<evidence type="ECO:0000259" key="10">
    <source>
        <dbReference type="Pfam" id="PF13638"/>
    </source>
</evidence>
<dbReference type="GO" id="GO:0003723">
    <property type="term" value="F:RNA binding"/>
    <property type="evidence" value="ECO:0007669"/>
    <property type="project" value="UniProtKB-KW"/>
</dbReference>
<evidence type="ECO:0000256" key="8">
    <source>
        <dbReference type="ARBA" id="ARBA00022839"/>
    </source>
</evidence>
<gene>
    <name evidence="12" type="primary">LOC105037064</name>
</gene>
<comment type="similarity">
    <text evidence="3">Belongs to the RNR ribonuclease family.</text>
</comment>
<comment type="cofactor">
    <cofactor evidence="1">
        <name>Mg(2+)</name>
        <dbReference type="ChEBI" id="CHEBI:18420"/>
    </cofactor>
</comment>
<dbReference type="OrthoDB" id="372421at2759"/>
<keyword evidence="6" id="KW-0378">Hydrolase</keyword>